<keyword evidence="11" id="KW-1185">Reference proteome</keyword>
<protein>
    <recommendedName>
        <fullName evidence="9">Protoheme IX farnesyltransferase</fullName>
        <ecNumber evidence="9">2.5.1.141</ecNumber>
    </recommendedName>
    <alternativeName>
        <fullName evidence="9">Heme B farnesyltransferase</fullName>
    </alternativeName>
    <alternativeName>
        <fullName evidence="9">Heme O synthase</fullName>
    </alternativeName>
</protein>
<keyword evidence="2 9" id="KW-1003">Cell membrane</keyword>
<evidence type="ECO:0000256" key="1">
    <source>
        <dbReference type="ARBA" id="ARBA00004141"/>
    </source>
</evidence>
<dbReference type="OrthoDB" id="9814417at2"/>
<comment type="miscellaneous">
    <text evidence="9">Carbon 2 of the heme B porphyrin ring is defined according to the Fischer nomenclature.</text>
</comment>
<feature type="transmembrane region" description="Helical" evidence="9">
    <location>
        <begin position="236"/>
        <end position="257"/>
    </location>
</feature>
<dbReference type="NCBIfam" id="TIGR01473">
    <property type="entry name" value="cyoE_ctaB"/>
    <property type="match status" value="1"/>
</dbReference>
<evidence type="ECO:0000313" key="10">
    <source>
        <dbReference type="EMBL" id="QCI27288.1"/>
    </source>
</evidence>
<comment type="subcellular location">
    <subcellularLocation>
        <location evidence="9">Cell membrane</location>
        <topology evidence="9">Multi-pass membrane protein</topology>
    </subcellularLocation>
    <subcellularLocation>
        <location evidence="1">Membrane</location>
        <topology evidence="1">Multi-pass membrane protein</topology>
    </subcellularLocation>
</comment>
<dbReference type="GO" id="GO:0005886">
    <property type="term" value="C:plasma membrane"/>
    <property type="evidence" value="ECO:0007669"/>
    <property type="project" value="UniProtKB-SubCell"/>
</dbReference>
<organism evidence="10 11">
    <name type="scientific">Buchnera aphidicola</name>
    <name type="common">Therioaphis trifolii</name>
    <dbReference type="NCBI Taxonomy" id="1241884"/>
    <lineage>
        <taxon>Bacteria</taxon>
        <taxon>Pseudomonadati</taxon>
        <taxon>Pseudomonadota</taxon>
        <taxon>Gammaproteobacteria</taxon>
        <taxon>Enterobacterales</taxon>
        <taxon>Erwiniaceae</taxon>
        <taxon>Buchnera</taxon>
    </lineage>
</organism>
<evidence type="ECO:0000256" key="2">
    <source>
        <dbReference type="ARBA" id="ARBA00022475"/>
    </source>
</evidence>
<evidence type="ECO:0000256" key="9">
    <source>
        <dbReference type="HAMAP-Rule" id="MF_00154"/>
    </source>
</evidence>
<name>A0A4D6YN32_9GAMM</name>
<dbReference type="HAMAP" id="MF_00154">
    <property type="entry name" value="CyoE_CtaB"/>
    <property type="match status" value="1"/>
</dbReference>
<feature type="transmembrane region" description="Helical" evidence="9">
    <location>
        <begin position="269"/>
        <end position="286"/>
    </location>
</feature>
<keyword evidence="3 9" id="KW-0808">Transferase</keyword>
<dbReference type="PANTHER" id="PTHR43448">
    <property type="entry name" value="PROTOHEME IX FARNESYLTRANSFERASE, MITOCHONDRIAL"/>
    <property type="match status" value="1"/>
</dbReference>
<evidence type="ECO:0000256" key="5">
    <source>
        <dbReference type="ARBA" id="ARBA00022989"/>
    </source>
</evidence>
<reference evidence="10 11" key="1">
    <citation type="submission" date="2018-10" db="EMBL/GenBank/DDBJ databases">
        <title>Comparative functional genomics of the obligate endosymbiont Buchnera aphidicola.</title>
        <authorList>
            <person name="Chong R.A."/>
        </authorList>
    </citation>
    <scope>NUCLEOTIDE SEQUENCE [LARGE SCALE GENOMIC DNA]</scope>
    <source>
        <strain evidence="10 11">Tma</strain>
    </source>
</reference>
<feature type="transmembrane region" description="Helical" evidence="9">
    <location>
        <begin position="139"/>
        <end position="162"/>
    </location>
</feature>
<feature type="transmembrane region" description="Helical" evidence="9">
    <location>
        <begin position="111"/>
        <end position="132"/>
    </location>
</feature>
<feature type="transmembrane region" description="Helical" evidence="9">
    <location>
        <begin position="168"/>
        <end position="188"/>
    </location>
</feature>
<accession>A0A4D6YN32</accession>
<feature type="transmembrane region" description="Helical" evidence="9">
    <location>
        <begin position="20"/>
        <end position="36"/>
    </location>
</feature>
<keyword evidence="6 9" id="KW-0350">Heme biosynthesis</keyword>
<dbReference type="EC" id="2.5.1.141" evidence="9"/>
<gene>
    <name evidence="9 10" type="primary">cyoE</name>
    <name evidence="10" type="ORF">D9V81_01550</name>
</gene>
<keyword evidence="7 9" id="KW-0472">Membrane</keyword>
<feature type="transmembrane region" description="Helical" evidence="9">
    <location>
        <begin position="209"/>
        <end position="230"/>
    </location>
</feature>
<dbReference type="CDD" id="cd13957">
    <property type="entry name" value="PT_UbiA_Cox10"/>
    <property type="match status" value="1"/>
</dbReference>
<evidence type="ECO:0000256" key="7">
    <source>
        <dbReference type="ARBA" id="ARBA00023136"/>
    </source>
</evidence>
<dbReference type="UniPathway" id="UPA00834">
    <property type="reaction ID" value="UER00712"/>
</dbReference>
<keyword evidence="4 9" id="KW-0812">Transmembrane</keyword>
<evidence type="ECO:0000256" key="3">
    <source>
        <dbReference type="ARBA" id="ARBA00022679"/>
    </source>
</evidence>
<evidence type="ECO:0000256" key="4">
    <source>
        <dbReference type="ARBA" id="ARBA00022692"/>
    </source>
</evidence>
<comment type="catalytic activity">
    <reaction evidence="8 9">
        <text>heme b + (2E,6E)-farnesyl diphosphate + H2O = Fe(II)-heme o + diphosphate</text>
        <dbReference type="Rhea" id="RHEA:28070"/>
        <dbReference type="ChEBI" id="CHEBI:15377"/>
        <dbReference type="ChEBI" id="CHEBI:33019"/>
        <dbReference type="ChEBI" id="CHEBI:60344"/>
        <dbReference type="ChEBI" id="CHEBI:60530"/>
        <dbReference type="ChEBI" id="CHEBI:175763"/>
        <dbReference type="EC" id="2.5.1.141"/>
    </reaction>
</comment>
<comment type="similarity">
    <text evidence="9">Belongs to the UbiA prenyltransferase family. Protoheme IX farnesyltransferase subfamily.</text>
</comment>
<feature type="transmembrane region" description="Helical" evidence="9">
    <location>
        <begin position="42"/>
        <end position="65"/>
    </location>
</feature>
<dbReference type="GO" id="GO:0008495">
    <property type="term" value="F:protoheme IX farnesyltransferase activity"/>
    <property type="evidence" value="ECO:0007669"/>
    <property type="project" value="UniProtKB-UniRule"/>
</dbReference>
<dbReference type="InterPro" id="IPR000537">
    <property type="entry name" value="UbiA_prenyltransferase"/>
</dbReference>
<dbReference type="PANTHER" id="PTHR43448:SF2">
    <property type="entry name" value="PROTOHEME IX FARNESYLTRANSFERASE, MITOCHONDRIAL"/>
    <property type="match status" value="1"/>
</dbReference>
<keyword evidence="5 9" id="KW-1133">Transmembrane helix</keyword>
<evidence type="ECO:0000256" key="8">
    <source>
        <dbReference type="ARBA" id="ARBA00047690"/>
    </source>
</evidence>
<dbReference type="InterPro" id="IPR006369">
    <property type="entry name" value="Protohaem_IX_farnesylTrfase"/>
</dbReference>
<dbReference type="AlphaFoldDB" id="A0A4D6YN32"/>
<dbReference type="InterPro" id="IPR044878">
    <property type="entry name" value="UbiA_sf"/>
</dbReference>
<proteinExistence type="inferred from homology"/>
<dbReference type="Gene3D" id="1.10.357.140">
    <property type="entry name" value="UbiA prenyltransferase"/>
    <property type="match status" value="1"/>
</dbReference>
<evidence type="ECO:0000256" key="6">
    <source>
        <dbReference type="ARBA" id="ARBA00023133"/>
    </source>
</evidence>
<evidence type="ECO:0000313" key="11">
    <source>
        <dbReference type="Proteomes" id="UP000298603"/>
    </source>
</evidence>
<comment type="function">
    <text evidence="9">Converts heme B (protoheme IX) to heme O by substitution of the vinyl group on carbon 2 of heme B porphyrin ring with a hydroxyethyl farnesyl side group.</text>
</comment>
<sequence length="288" mass="34368">MLNILLIMNNYIKLIKPRIIFVNLIAVLGGFYFSKFEKCNFSLLFFTLLGTFFIISSGCIFNNIIDIDIDKKMYRTKKRLLIISNHLIFYSKFFGCLFFVLSIFIFLNKVNLLSCLLSIIGFFFYVIIYSYYLKRTSIYDIFFGSISGAIPPLIGYCAISNYIDLKCILLFLLFIFWQIAHSYSILIINNTDYQIANIPTIVIKKGKLITIKNIIFYIFLFIIIIILFYIFHYINIIYFLILLFFSFIWLFISYIYFLLLNYYNFSRLLFYWSIIIMIIFNIILIINH</sequence>
<comment type="pathway">
    <text evidence="9">Porphyrin-containing compound metabolism; heme O biosynthesis; heme O from protoheme: step 1/1.</text>
</comment>
<dbReference type="Proteomes" id="UP000298603">
    <property type="component" value="Chromosome"/>
</dbReference>
<feature type="transmembrane region" description="Helical" evidence="9">
    <location>
        <begin position="86"/>
        <end position="105"/>
    </location>
</feature>
<dbReference type="GO" id="GO:0048034">
    <property type="term" value="P:heme O biosynthetic process"/>
    <property type="evidence" value="ECO:0007669"/>
    <property type="project" value="UniProtKB-UniRule"/>
</dbReference>
<dbReference type="EMBL" id="CP032996">
    <property type="protein sequence ID" value="QCI27288.1"/>
    <property type="molecule type" value="Genomic_DNA"/>
</dbReference>
<dbReference type="Pfam" id="PF01040">
    <property type="entry name" value="UbiA"/>
    <property type="match status" value="1"/>
</dbReference>